<name>A0A9W6ZU88_9STRA</name>
<dbReference type="AlphaFoldDB" id="A0A9W6ZU88"/>
<dbReference type="GO" id="GO:0005524">
    <property type="term" value="F:ATP binding"/>
    <property type="evidence" value="ECO:0007669"/>
    <property type="project" value="InterPro"/>
</dbReference>
<dbReference type="PANTHER" id="PTHR47551:SF1">
    <property type="entry name" value="TUBULIN--TYROSINE LIGASE PBY1-RELATED"/>
    <property type="match status" value="1"/>
</dbReference>
<comment type="caution">
    <text evidence="2">The sequence shown here is derived from an EMBL/GenBank/DDBJ whole genome shotgun (WGS) entry which is preliminary data.</text>
</comment>
<proteinExistence type="predicted"/>
<reference evidence="2" key="1">
    <citation type="submission" date="2022-07" db="EMBL/GenBank/DDBJ databases">
        <title>Genome analysis of Parmales, a sister group of diatoms, reveals the evolutionary specialization of diatoms from phago-mixotrophs to photoautotrophs.</title>
        <authorList>
            <person name="Ban H."/>
            <person name="Sato S."/>
            <person name="Yoshikawa S."/>
            <person name="Kazumasa Y."/>
            <person name="Nakamura Y."/>
            <person name="Ichinomiya M."/>
            <person name="Saitoh K."/>
            <person name="Sato N."/>
            <person name="Blanc-Mathieu R."/>
            <person name="Endo H."/>
            <person name="Kuwata A."/>
            <person name="Ogata H."/>
        </authorList>
    </citation>
    <scope>NUCLEOTIDE SEQUENCE</scope>
</reference>
<evidence type="ECO:0000313" key="2">
    <source>
        <dbReference type="EMBL" id="GMH56664.1"/>
    </source>
</evidence>
<dbReference type="InterPro" id="IPR004344">
    <property type="entry name" value="TTL/TTLL_fam"/>
</dbReference>
<dbReference type="PANTHER" id="PTHR47551">
    <property type="entry name" value="TUBULIN--TYROSINE LIGASE PBY1-RELATED"/>
    <property type="match status" value="1"/>
</dbReference>
<keyword evidence="3" id="KW-1185">Reference proteome</keyword>
<feature type="compositionally biased region" description="Basic residues" evidence="1">
    <location>
        <begin position="31"/>
        <end position="41"/>
    </location>
</feature>
<feature type="region of interest" description="Disordered" evidence="1">
    <location>
        <begin position="60"/>
        <end position="82"/>
    </location>
</feature>
<dbReference type="OrthoDB" id="202825at2759"/>
<evidence type="ECO:0000313" key="3">
    <source>
        <dbReference type="Proteomes" id="UP001165082"/>
    </source>
</evidence>
<feature type="region of interest" description="Disordered" evidence="1">
    <location>
        <begin position="1"/>
        <end position="42"/>
    </location>
</feature>
<dbReference type="Gene3D" id="3.30.1490.20">
    <property type="entry name" value="ATP-grasp fold, A domain"/>
    <property type="match status" value="1"/>
</dbReference>
<feature type="non-terminal residue" evidence="2">
    <location>
        <position position="1"/>
    </location>
</feature>
<feature type="compositionally biased region" description="Pro residues" evidence="1">
    <location>
        <begin position="7"/>
        <end position="16"/>
    </location>
</feature>
<dbReference type="InterPro" id="IPR013815">
    <property type="entry name" value="ATP_grasp_subdomain_1"/>
</dbReference>
<dbReference type="InterPro" id="IPR027746">
    <property type="entry name" value="TTL"/>
</dbReference>
<dbReference type="Pfam" id="PF03133">
    <property type="entry name" value="TTL"/>
    <property type="match status" value="1"/>
</dbReference>
<sequence>MAEGANPPSPSTPPPSKRQKTHEKTHEKTHQKTHQKIHNKIHLNATKRFSVLDLKEGKPYIPRSSYHEDDDNERQDDNERHTWTSTYKFTDIPLPSHLPNINKKVDKLLVDINEPYTRELILGLLELKGGYDVKVGEGEGDKEAKGEEGWFQFSEYERVDWSSVLSGKTCTSNYCVRKGMSRKAQLWLYTRRFVAKNPGCLLSTGMPDTTIIETWSAFDDCPGGGGGSNITMGDGTRADFGNSVGMSARERLGVCAGEWLQAVDLCEQRGEEPTWILKPSATNRGAGIDIFYVYEELVELLMGTPDVREWVVSRYIE</sequence>
<gene>
    <name evidence="2" type="ORF">TrRE_jg3400</name>
</gene>
<protein>
    <submittedName>
        <fullName evidence="2">Uncharacterized protein</fullName>
    </submittedName>
</protein>
<evidence type="ECO:0000256" key="1">
    <source>
        <dbReference type="SAM" id="MobiDB-lite"/>
    </source>
</evidence>
<organism evidence="2 3">
    <name type="scientific">Triparma retinervis</name>
    <dbReference type="NCBI Taxonomy" id="2557542"/>
    <lineage>
        <taxon>Eukaryota</taxon>
        <taxon>Sar</taxon>
        <taxon>Stramenopiles</taxon>
        <taxon>Ochrophyta</taxon>
        <taxon>Bolidophyceae</taxon>
        <taxon>Parmales</taxon>
        <taxon>Triparmaceae</taxon>
        <taxon>Triparma</taxon>
    </lineage>
</organism>
<dbReference type="EMBL" id="BRXZ01003537">
    <property type="protein sequence ID" value="GMH56664.1"/>
    <property type="molecule type" value="Genomic_DNA"/>
</dbReference>
<accession>A0A9W6ZU88</accession>
<dbReference type="GO" id="GO:0000932">
    <property type="term" value="C:P-body"/>
    <property type="evidence" value="ECO:0007669"/>
    <property type="project" value="TreeGrafter"/>
</dbReference>
<dbReference type="Proteomes" id="UP001165082">
    <property type="component" value="Unassembled WGS sequence"/>
</dbReference>